<name>A0A2J6S7U2_HYAVF</name>
<feature type="transmembrane region" description="Helical" evidence="1">
    <location>
        <begin position="7"/>
        <end position="30"/>
    </location>
</feature>
<organism evidence="2 3">
    <name type="scientific">Hyaloscypha variabilis (strain UAMH 11265 / GT02V1 / F)</name>
    <name type="common">Meliniomyces variabilis</name>
    <dbReference type="NCBI Taxonomy" id="1149755"/>
    <lineage>
        <taxon>Eukaryota</taxon>
        <taxon>Fungi</taxon>
        <taxon>Dikarya</taxon>
        <taxon>Ascomycota</taxon>
        <taxon>Pezizomycotina</taxon>
        <taxon>Leotiomycetes</taxon>
        <taxon>Helotiales</taxon>
        <taxon>Hyaloscyphaceae</taxon>
        <taxon>Hyaloscypha</taxon>
        <taxon>Hyaloscypha variabilis</taxon>
    </lineage>
</organism>
<dbReference type="EMBL" id="KZ613939">
    <property type="protein sequence ID" value="PMD46835.1"/>
    <property type="molecule type" value="Genomic_DNA"/>
</dbReference>
<dbReference type="AlphaFoldDB" id="A0A2J6S7U2"/>
<reference evidence="2 3" key="1">
    <citation type="submission" date="2016-04" db="EMBL/GenBank/DDBJ databases">
        <title>A degradative enzymes factory behind the ericoid mycorrhizal symbiosis.</title>
        <authorList>
            <consortium name="DOE Joint Genome Institute"/>
            <person name="Martino E."/>
            <person name="Morin E."/>
            <person name="Grelet G."/>
            <person name="Kuo A."/>
            <person name="Kohler A."/>
            <person name="Daghino S."/>
            <person name="Barry K."/>
            <person name="Choi C."/>
            <person name="Cichocki N."/>
            <person name="Clum A."/>
            <person name="Copeland A."/>
            <person name="Hainaut M."/>
            <person name="Haridas S."/>
            <person name="Labutti K."/>
            <person name="Lindquist E."/>
            <person name="Lipzen A."/>
            <person name="Khouja H.-R."/>
            <person name="Murat C."/>
            <person name="Ohm R."/>
            <person name="Olson A."/>
            <person name="Spatafora J."/>
            <person name="Veneault-Fourrey C."/>
            <person name="Henrissat B."/>
            <person name="Grigoriev I."/>
            <person name="Martin F."/>
            <person name="Perotto S."/>
        </authorList>
    </citation>
    <scope>NUCLEOTIDE SEQUENCE [LARGE SCALE GENOMIC DNA]</scope>
    <source>
        <strain evidence="2 3">F</strain>
    </source>
</reference>
<evidence type="ECO:0000256" key="1">
    <source>
        <dbReference type="SAM" id="Phobius"/>
    </source>
</evidence>
<evidence type="ECO:0000313" key="3">
    <source>
        <dbReference type="Proteomes" id="UP000235786"/>
    </source>
</evidence>
<dbReference type="OrthoDB" id="10408407at2759"/>
<keyword evidence="1" id="KW-0812">Transmembrane</keyword>
<protein>
    <submittedName>
        <fullName evidence="2">Uncharacterized protein</fullName>
    </submittedName>
</protein>
<accession>A0A2J6S7U2</accession>
<keyword evidence="1" id="KW-0472">Membrane</keyword>
<evidence type="ECO:0000313" key="2">
    <source>
        <dbReference type="EMBL" id="PMD46835.1"/>
    </source>
</evidence>
<keyword evidence="1" id="KW-1133">Transmembrane helix</keyword>
<gene>
    <name evidence="2" type="ORF">L207DRAFT_221310</name>
</gene>
<proteinExistence type="predicted"/>
<keyword evidence="3" id="KW-1185">Reference proteome</keyword>
<sequence length="63" mass="6910">MLSTSDTITLVLGLVGLFIAMLTIVVTIVLNNRPPSTDQAELEAQRQIAIERTMRVMLDIGLI</sequence>
<dbReference type="Proteomes" id="UP000235786">
    <property type="component" value="Unassembled WGS sequence"/>
</dbReference>